<dbReference type="InterPro" id="IPR045864">
    <property type="entry name" value="aa-tRNA-synth_II/BPL/LPL"/>
</dbReference>
<evidence type="ECO:0000256" key="3">
    <source>
        <dbReference type="ARBA" id="ARBA00023315"/>
    </source>
</evidence>
<dbReference type="PROSITE" id="PS51733">
    <property type="entry name" value="BPL_LPL_CATALYTIC"/>
    <property type="match status" value="1"/>
</dbReference>
<dbReference type="Pfam" id="PF21948">
    <property type="entry name" value="LplA-B_cat"/>
    <property type="match status" value="1"/>
</dbReference>
<proteinExistence type="inferred from homology"/>
<feature type="binding site" evidence="5">
    <location>
        <begin position="83"/>
        <end position="90"/>
    </location>
    <ligand>
        <name>substrate</name>
    </ligand>
</feature>
<dbReference type="NCBIfam" id="NF010922">
    <property type="entry name" value="PRK14342.1"/>
    <property type="match status" value="1"/>
</dbReference>
<dbReference type="HAMAP" id="MF_00013">
    <property type="entry name" value="LipB"/>
    <property type="match status" value="1"/>
</dbReference>
<dbReference type="SUPFAM" id="SSF55681">
    <property type="entry name" value="Class II aaRS and biotin synthetases"/>
    <property type="match status" value="1"/>
</dbReference>
<dbReference type="EMBL" id="BAABWN010000008">
    <property type="protein sequence ID" value="GAA6168798.1"/>
    <property type="molecule type" value="Genomic_DNA"/>
</dbReference>
<keyword evidence="3 5" id="KW-0012">Acyltransferase</keyword>
<sequence length="236" mass="25956">MCPDVSSAELAASEQRSVVVRKLGIVDYQTCWQAMLDFTNNRTADTQDELWFVQHNPVFTQGQAGRAEHLLNPGNIPVVQSDRGGQITYHGPGQLIVYPLIDLRRAKLGVRELVTRIENSVVDTLKSLAIESYPKADAPGVYVTIDGVEHKISSLGLRVRKGCSFHGVAINVDMDLNPFLSINPCGYSGLPMTQVKNCVSNQQSSGILEKVEMEFLQSIKDNLGYNTQQKVVVGLP</sequence>
<dbReference type="PANTHER" id="PTHR10993:SF7">
    <property type="entry name" value="LIPOYLTRANSFERASE 2, MITOCHONDRIAL-RELATED"/>
    <property type="match status" value="1"/>
</dbReference>
<accession>A0ABQ0AAW3</accession>
<evidence type="ECO:0000313" key="9">
    <source>
        <dbReference type="Proteomes" id="UP001465153"/>
    </source>
</evidence>
<keyword evidence="9" id="KW-1185">Reference proteome</keyword>
<dbReference type="NCBIfam" id="NF010925">
    <property type="entry name" value="PRK14345.1"/>
    <property type="match status" value="1"/>
</dbReference>
<feature type="domain" description="BPL/LPL catalytic" evidence="7">
    <location>
        <begin position="44"/>
        <end position="227"/>
    </location>
</feature>
<evidence type="ECO:0000256" key="5">
    <source>
        <dbReference type="HAMAP-Rule" id="MF_00013"/>
    </source>
</evidence>
<evidence type="ECO:0000256" key="2">
    <source>
        <dbReference type="ARBA" id="ARBA00022679"/>
    </source>
</evidence>
<evidence type="ECO:0000256" key="1">
    <source>
        <dbReference type="ARBA" id="ARBA00004821"/>
    </source>
</evidence>
<comment type="miscellaneous">
    <text evidence="5">In the reaction, the free carboxyl group of octanoic acid is attached via an amide linkage to the epsilon-amino group of a specific lysine residue of lipoyl domains of lipoate-dependent enzymes.</text>
</comment>
<name>A0ABQ0AAW3_9GAMM</name>
<dbReference type="PANTHER" id="PTHR10993">
    <property type="entry name" value="OCTANOYLTRANSFERASE"/>
    <property type="match status" value="1"/>
</dbReference>
<feature type="site" description="Lowers pKa of active site Cys" evidence="5">
    <location>
        <position position="151"/>
    </location>
</feature>
<dbReference type="PIRSF" id="PIRSF016262">
    <property type="entry name" value="LPLase"/>
    <property type="match status" value="1"/>
</dbReference>
<dbReference type="GO" id="GO:0016740">
    <property type="term" value="F:transferase activity"/>
    <property type="evidence" value="ECO:0007669"/>
    <property type="project" value="UniProtKB-KW"/>
</dbReference>
<evidence type="ECO:0000313" key="8">
    <source>
        <dbReference type="EMBL" id="GAA6168798.1"/>
    </source>
</evidence>
<protein>
    <recommendedName>
        <fullName evidence="5 6">Octanoyltransferase</fullName>
        <ecNumber evidence="5 6">2.3.1.181</ecNumber>
    </recommendedName>
    <alternativeName>
        <fullName evidence="5">Lipoate-protein ligase B</fullName>
    </alternativeName>
    <alternativeName>
        <fullName evidence="5">Lipoyl/octanoyl transferase</fullName>
    </alternativeName>
    <alternativeName>
        <fullName evidence="5">Octanoyl-[acyl-carrier-protein]-protein N-octanoyltransferase</fullName>
    </alternativeName>
</protein>
<comment type="subcellular location">
    <subcellularLocation>
        <location evidence="5">Cytoplasm</location>
    </subcellularLocation>
</comment>
<dbReference type="InterPro" id="IPR000544">
    <property type="entry name" value="Octanoyltransferase"/>
</dbReference>
<dbReference type="InterPro" id="IPR020605">
    <property type="entry name" value="Octanoyltransferase_CS"/>
</dbReference>
<dbReference type="InterPro" id="IPR004143">
    <property type="entry name" value="BPL_LPL_catalytic"/>
</dbReference>
<comment type="caution">
    <text evidence="8">The sequence shown here is derived from an EMBL/GenBank/DDBJ whole genome shotgun (WGS) entry which is preliminary data.</text>
</comment>
<dbReference type="EC" id="2.3.1.181" evidence="5 6"/>
<dbReference type="Proteomes" id="UP001465153">
    <property type="component" value="Unassembled WGS sequence"/>
</dbReference>
<keyword evidence="5" id="KW-0963">Cytoplasm</keyword>
<comment type="similarity">
    <text evidence="5 6">Belongs to the LipB family.</text>
</comment>
<feature type="binding site" evidence="5">
    <location>
        <begin position="154"/>
        <end position="156"/>
    </location>
    <ligand>
        <name>substrate</name>
    </ligand>
</feature>
<reference evidence="8 9" key="1">
    <citation type="submission" date="2024-04" db="EMBL/GenBank/DDBJ databases">
        <title>Draft genome sequence of Sessilibacter corallicola NBRC 116591.</title>
        <authorList>
            <person name="Miyakawa T."/>
            <person name="Kusuya Y."/>
            <person name="Miura T."/>
        </authorList>
    </citation>
    <scope>NUCLEOTIDE SEQUENCE [LARGE SCALE GENOMIC DNA]</scope>
    <source>
        <strain evidence="8 9">KU-00831-HH</strain>
    </source>
</reference>
<feature type="binding site" evidence="5">
    <location>
        <begin position="167"/>
        <end position="169"/>
    </location>
    <ligand>
        <name>substrate</name>
    </ligand>
</feature>
<dbReference type="Gene3D" id="3.30.930.10">
    <property type="entry name" value="Bira Bifunctional Protein, Domain 2"/>
    <property type="match status" value="1"/>
</dbReference>
<comment type="catalytic activity">
    <reaction evidence="5 6">
        <text>octanoyl-[ACP] + L-lysyl-[protein] = N(6)-octanoyl-L-lysyl-[protein] + holo-[ACP] + H(+)</text>
        <dbReference type="Rhea" id="RHEA:17665"/>
        <dbReference type="Rhea" id="RHEA-COMP:9636"/>
        <dbReference type="Rhea" id="RHEA-COMP:9685"/>
        <dbReference type="Rhea" id="RHEA-COMP:9752"/>
        <dbReference type="Rhea" id="RHEA-COMP:9928"/>
        <dbReference type="ChEBI" id="CHEBI:15378"/>
        <dbReference type="ChEBI" id="CHEBI:29969"/>
        <dbReference type="ChEBI" id="CHEBI:64479"/>
        <dbReference type="ChEBI" id="CHEBI:78463"/>
        <dbReference type="ChEBI" id="CHEBI:78809"/>
        <dbReference type="EC" id="2.3.1.181"/>
    </reaction>
</comment>
<feature type="active site" description="Acyl-thioester intermediate" evidence="5">
    <location>
        <position position="185"/>
    </location>
</feature>
<comment type="function">
    <text evidence="4 5 6">Catalyzes the transfer of endogenously produced octanoic acid from octanoyl-acyl-carrier-protein onto the lipoyl domains of lipoate-dependent enzymes. Lipoyl-ACP can also act as a substrate although octanoyl-ACP is likely to be the physiological substrate.</text>
</comment>
<organism evidence="8 9">
    <name type="scientific">Sessilibacter corallicola</name>
    <dbReference type="NCBI Taxonomy" id="2904075"/>
    <lineage>
        <taxon>Bacteria</taxon>
        <taxon>Pseudomonadati</taxon>
        <taxon>Pseudomonadota</taxon>
        <taxon>Gammaproteobacteria</taxon>
        <taxon>Cellvibrionales</taxon>
        <taxon>Cellvibrionaceae</taxon>
        <taxon>Sessilibacter</taxon>
    </lineage>
</organism>
<evidence type="ECO:0000256" key="4">
    <source>
        <dbReference type="ARBA" id="ARBA00024732"/>
    </source>
</evidence>
<comment type="pathway">
    <text evidence="1 5 6">Protein modification; protein lipoylation via endogenous pathway; protein N(6)-(lipoyl)lysine from octanoyl-[acyl-carrier-protein]: step 1/2.</text>
</comment>
<evidence type="ECO:0000259" key="7">
    <source>
        <dbReference type="PROSITE" id="PS51733"/>
    </source>
</evidence>
<evidence type="ECO:0000256" key="6">
    <source>
        <dbReference type="PIRNR" id="PIRNR016262"/>
    </source>
</evidence>
<dbReference type="CDD" id="cd16444">
    <property type="entry name" value="LipB"/>
    <property type="match status" value="1"/>
</dbReference>
<gene>
    <name evidence="5 8" type="primary">lipB</name>
    <name evidence="8" type="ORF">NBRC116591_26090</name>
</gene>
<dbReference type="NCBIfam" id="TIGR00214">
    <property type="entry name" value="lipB"/>
    <property type="match status" value="1"/>
</dbReference>
<keyword evidence="2 5" id="KW-0808">Transferase</keyword>
<dbReference type="RefSeq" id="WP_353303519.1">
    <property type="nucleotide sequence ID" value="NZ_BAABWN010000008.1"/>
</dbReference>
<dbReference type="PROSITE" id="PS01313">
    <property type="entry name" value="LIPB"/>
    <property type="match status" value="1"/>
</dbReference>